<dbReference type="SMART" id="SM00642">
    <property type="entry name" value="Aamy"/>
    <property type="match status" value="1"/>
</dbReference>
<keyword evidence="3" id="KW-1185">Reference proteome</keyword>
<sequence>MGIFQSVPIQANNNYAQGFMNLDDIEPKIDVSEFYKLRIYQVMVSSFQASKWFFGGYGCGYGPSHHRGDLDGINNALDYIKSLNMNALWITPIFDSNYSYKGKRLQSTGYFCNDYFKVDKHFGGDQAFKRLVDACHERGIYVILDVAFGHNGKVKKNSPSGLKPTDEVAKFPESLDFCLEVIQYWTENFEVDGWRLDQCYQLNQDGHNYMHDIKVFFEKLCTKRREEGKKWGTLGYIVGEHWAGVDEIKETTYKDDGLLSAFDFPARYSLVASIAQCEDGTTGGVDRLSYVFNTPQNKGYYDNSIPNMFIGNHDLWRLGNLIRSRHKSDESSKIYWDIHKLAFSVLAAYSGPITVYYGEEYGDVTLNWFGDNSCGKYIASDNCSRTNGNISKFDSRQRDLIQFVKKLMKFRNENPALYRGRDSVTIQGDILVNYKYDDETGNKVITMFNIGQNESTVNYMCDHKEIMNIMNPKEQYQVSDNGTFDVTLKRMGTAYFTVVA</sequence>
<dbReference type="Proteomes" id="UP000001542">
    <property type="component" value="Unassembled WGS sequence"/>
</dbReference>
<reference evidence="2" key="2">
    <citation type="journal article" date="2007" name="Science">
        <title>Draft genome sequence of the sexually transmitted pathogen Trichomonas vaginalis.</title>
        <authorList>
            <person name="Carlton J.M."/>
            <person name="Hirt R.P."/>
            <person name="Silva J.C."/>
            <person name="Delcher A.L."/>
            <person name="Schatz M."/>
            <person name="Zhao Q."/>
            <person name="Wortman J.R."/>
            <person name="Bidwell S.L."/>
            <person name="Alsmark U.C.M."/>
            <person name="Besteiro S."/>
            <person name="Sicheritz-Ponten T."/>
            <person name="Noel C.J."/>
            <person name="Dacks J.B."/>
            <person name="Foster P.G."/>
            <person name="Simillion C."/>
            <person name="Van de Peer Y."/>
            <person name="Miranda-Saavedra D."/>
            <person name="Barton G.J."/>
            <person name="Westrop G.D."/>
            <person name="Mueller S."/>
            <person name="Dessi D."/>
            <person name="Fiori P.L."/>
            <person name="Ren Q."/>
            <person name="Paulsen I."/>
            <person name="Zhang H."/>
            <person name="Bastida-Corcuera F.D."/>
            <person name="Simoes-Barbosa A."/>
            <person name="Brown M.T."/>
            <person name="Hayes R.D."/>
            <person name="Mukherjee M."/>
            <person name="Okumura C.Y."/>
            <person name="Schneider R."/>
            <person name="Smith A.J."/>
            <person name="Vanacova S."/>
            <person name="Villalvazo M."/>
            <person name="Haas B.J."/>
            <person name="Pertea M."/>
            <person name="Feldblyum T.V."/>
            <person name="Utterback T.R."/>
            <person name="Shu C.L."/>
            <person name="Osoegawa K."/>
            <person name="de Jong P.J."/>
            <person name="Hrdy I."/>
            <person name="Horvathova L."/>
            <person name="Zubacova Z."/>
            <person name="Dolezal P."/>
            <person name="Malik S.B."/>
            <person name="Logsdon J.M. Jr."/>
            <person name="Henze K."/>
            <person name="Gupta A."/>
            <person name="Wang C.C."/>
            <person name="Dunne R.L."/>
            <person name="Upcroft J.A."/>
            <person name="Upcroft P."/>
            <person name="White O."/>
            <person name="Salzberg S.L."/>
            <person name="Tang P."/>
            <person name="Chiu C.-H."/>
            <person name="Lee Y.-S."/>
            <person name="Embley T.M."/>
            <person name="Coombs G.H."/>
            <person name="Mottram J.C."/>
            <person name="Tachezy J."/>
            <person name="Fraser-Liggett C.M."/>
            <person name="Johnson P.J."/>
        </authorList>
    </citation>
    <scope>NUCLEOTIDE SEQUENCE [LARGE SCALE GENOMIC DNA]</scope>
    <source>
        <strain evidence="2">G3</strain>
    </source>
</reference>
<dbReference type="KEGG" id="tva:4753124"/>
<dbReference type="VEuPathDB" id="TrichDB:TVAG_425600"/>
<dbReference type="FunCoup" id="A2FI93">
    <property type="interactions" value="150"/>
</dbReference>
<dbReference type="EMBL" id="DS113809">
    <property type="protein sequence ID" value="EAX95375.1"/>
    <property type="molecule type" value="Genomic_DNA"/>
</dbReference>
<dbReference type="InterPro" id="IPR006047">
    <property type="entry name" value="GH13_cat_dom"/>
</dbReference>
<evidence type="ECO:0000313" key="3">
    <source>
        <dbReference type="Proteomes" id="UP000001542"/>
    </source>
</evidence>
<dbReference type="RefSeq" id="XP_001308305.1">
    <property type="nucleotide sequence ID" value="XM_001308304.1"/>
</dbReference>
<dbReference type="AlphaFoldDB" id="A2FI93"/>
<dbReference type="SUPFAM" id="SSF51445">
    <property type="entry name" value="(Trans)glycosidases"/>
    <property type="match status" value="1"/>
</dbReference>
<feature type="domain" description="Glycosyl hydrolase family 13 catalytic" evidence="1">
    <location>
        <begin position="41"/>
        <end position="411"/>
    </location>
</feature>
<dbReference type="Gene3D" id="3.20.20.80">
    <property type="entry name" value="Glycosidases"/>
    <property type="match status" value="1"/>
</dbReference>
<dbReference type="eggNOG" id="KOG0471">
    <property type="taxonomic scope" value="Eukaryota"/>
</dbReference>
<dbReference type="Pfam" id="PF00128">
    <property type="entry name" value="Alpha-amylase"/>
    <property type="match status" value="2"/>
</dbReference>
<name>A2FI93_TRIV3</name>
<proteinExistence type="predicted"/>
<reference evidence="2" key="1">
    <citation type="submission" date="2006-10" db="EMBL/GenBank/DDBJ databases">
        <authorList>
            <person name="Amadeo P."/>
            <person name="Zhao Q."/>
            <person name="Wortman J."/>
            <person name="Fraser-Liggett C."/>
            <person name="Carlton J."/>
        </authorList>
    </citation>
    <scope>NUCLEOTIDE SEQUENCE</scope>
    <source>
        <strain evidence="2">G3</strain>
    </source>
</reference>
<evidence type="ECO:0000259" key="1">
    <source>
        <dbReference type="SMART" id="SM00642"/>
    </source>
</evidence>
<accession>A2FI93</accession>
<evidence type="ECO:0000313" key="2">
    <source>
        <dbReference type="EMBL" id="EAX95375.1"/>
    </source>
</evidence>
<dbReference type="PANTHER" id="PTHR10357">
    <property type="entry name" value="ALPHA-AMYLASE FAMILY MEMBER"/>
    <property type="match status" value="1"/>
</dbReference>
<dbReference type="GO" id="GO:0004556">
    <property type="term" value="F:alpha-amylase activity"/>
    <property type="evidence" value="ECO:0000318"/>
    <property type="project" value="GO_Central"/>
</dbReference>
<gene>
    <name evidence="2" type="ORF">TVAG_425600</name>
</gene>
<dbReference type="CDD" id="cd00551">
    <property type="entry name" value="AmyAc_family"/>
    <property type="match status" value="1"/>
</dbReference>
<dbReference type="InterPro" id="IPR017853">
    <property type="entry name" value="GH"/>
</dbReference>
<dbReference type="SMR" id="A2FI93"/>
<protein>
    <submittedName>
        <fullName evidence="2">Alpha amylase, catalytic domain containing protein</fullName>
    </submittedName>
</protein>
<dbReference type="PANTHER" id="PTHR10357:SF228">
    <property type="entry name" value="PUTATIVE-RELATED"/>
    <property type="match status" value="1"/>
</dbReference>
<dbReference type="InParanoid" id="A2FI93"/>
<dbReference type="OrthoDB" id="1740265at2759"/>
<dbReference type="STRING" id="5722.A2FI93"/>
<organism evidence="2 3">
    <name type="scientific">Trichomonas vaginalis (strain ATCC PRA-98 / G3)</name>
    <dbReference type="NCBI Taxonomy" id="412133"/>
    <lineage>
        <taxon>Eukaryota</taxon>
        <taxon>Metamonada</taxon>
        <taxon>Parabasalia</taxon>
        <taxon>Trichomonadida</taxon>
        <taxon>Trichomonadidae</taxon>
        <taxon>Trichomonas</taxon>
    </lineage>
</organism>
<dbReference type="GO" id="GO:0009313">
    <property type="term" value="P:oligosaccharide catabolic process"/>
    <property type="evidence" value="ECO:0000318"/>
    <property type="project" value="GO_Central"/>
</dbReference>
<dbReference type="VEuPathDB" id="TrichDB:TVAGG3_0723390"/>